<dbReference type="Proteomes" id="UP000181884">
    <property type="component" value="Unassembled WGS sequence"/>
</dbReference>
<dbReference type="InterPro" id="IPR028978">
    <property type="entry name" value="Chorismate_lyase_/UTRA_dom_sf"/>
</dbReference>
<dbReference type="STRING" id="214095.RU97_GL001852"/>
<dbReference type="PRINTS" id="PR00035">
    <property type="entry name" value="HTHGNTR"/>
</dbReference>
<feature type="domain" description="HTH gntR-type" evidence="4">
    <location>
        <begin position="5"/>
        <end position="73"/>
    </location>
</feature>
<dbReference type="SUPFAM" id="SSF46785">
    <property type="entry name" value="Winged helix' DNA-binding domain"/>
    <property type="match status" value="1"/>
</dbReference>
<dbReference type="GO" id="GO:0045892">
    <property type="term" value="P:negative regulation of DNA-templated transcription"/>
    <property type="evidence" value="ECO:0007669"/>
    <property type="project" value="TreeGrafter"/>
</dbReference>
<proteinExistence type="predicted"/>
<dbReference type="Pfam" id="PF00392">
    <property type="entry name" value="GntR"/>
    <property type="match status" value="1"/>
</dbReference>
<dbReference type="PANTHER" id="PTHR44846:SF1">
    <property type="entry name" value="MANNOSYL-D-GLYCERATE TRANSPORT_METABOLISM SYSTEM REPRESSOR MNGR-RELATED"/>
    <property type="match status" value="1"/>
</dbReference>
<name>A0A1L8RFI4_9ENTE</name>
<dbReference type="SMART" id="SM00345">
    <property type="entry name" value="HTH_GNTR"/>
    <property type="match status" value="1"/>
</dbReference>
<dbReference type="PROSITE" id="PS50949">
    <property type="entry name" value="HTH_GNTR"/>
    <property type="match status" value="1"/>
</dbReference>
<dbReference type="Gene3D" id="3.40.1410.10">
    <property type="entry name" value="Chorismate lyase-like"/>
    <property type="match status" value="1"/>
</dbReference>
<reference evidence="5 6" key="1">
    <citation type="submission" date="2014-12" db="EMBL/GenBank/DDBJ databases">
        <title>Draft genome sequences of 29 type strains of Enterococci.</title>
        <authorList>
            <person name="Zhong Z."/>
            <person name="Sun Z."/>
            <person name="Liu W."/>
            <person name="Zhang W."/>
            <person name="Zhang H."/>
        </authorList>
    </citation>
    <scope>NUCLEOTIDE SEQUENCE [LARGE SCALE GENOMIC DNA]</scope>
    <source>
        <strain evidence="5 6">DSM 17029</strain>
    </source>
</reference>
<keyword evidence="6" id="KW-1185">Reference proteome</keyword>
<dbReference type="Gene3D" id="1.10.10.10">
    <property type="entry name" value="Winged helix-like DNA-binding domain superfamily/Winged helix DNA-binding domain"/>
    <property type="match status" value="1"/>
</dbReference>
<dbReference type="InterPro" id="IPR036388">
    <property type="entry name" value="WH-like_DNA-bd_sf"/>
</dbReference>
<keyword evidence="1" id="KW-0805">Transcription regulation</keyword>
<dbReference type="InterPro" id="IPR000524">
    <property type="entry name" value="Tscrpt_reg_HTH_GntR"/>
</dbReference>
<dbReference type="AlphaFoldDB" id="A0A1L8RFI4"/>
<dbReference type="PANTHER" id="PTHR44846">
    <property type="entry name" value="MANNOSYL-D-GLYCERATE TRANSPORT/METABOLISM SYSTEM REPRESSOR MNGR-RELATED"/>
    <property type="match status" value="1"/>
</dbReference>
<dbReference type="CDD" id="cd07377">
    <property type="entry name" value="WHTH_GntR"/>
    <property type="match status" value="1"/>
</dbReference>
<gene>
    <name evidence="5" type="ORF">RU97_GL001852</name>
</gene>
<accession>A0A1L8RFI4</accession>
<sequence>MQKRNVLYLEIAEQIKQDILAEKYPVGSMLPTEAELEQQFGVSKITIRKAIEMLAADEYLEKKSGKGTTVLSNRPYNRLSKGSSFSDILDQEGEEIIKKNLSFEIVDLAEDHPAQRYFGDRAVKFRRLYELDHQPYIYYEYYLPLSMQEVTLAELAKHSMYWLMNRQGIEIETFRDSFQVVELDLELQKFMITPETSGLKRIRHSYNRKGAVVEYSEGIYNTALHSYVIEYHS</sequence>
<dbReference type="SUPFAM" id="SSF64288">
    <property type="entry name" value="Chorismate lyase-like"/>
    <property type="match status" value="1"/>
</dbReference>
<organism evidence="5 6">
    <name type="scientific">Enterococcus canis</name>
    <dbReference type="NCBI Taxonomy" id="214095"/>
    <lineage>
        <taxon>Bacteria</taxon>
        <taxon>Bacillati</taxon>
        <taxon>Bacillota</taxon>
        <taxon>Bacilli</taxon>
        <taxon>Lactobacillales</taxon>
        <taxon>Enterococcaceae</taxon>
        <taxon>Enterococcus</taxon>
    </lineage>
</organism>
<evidence type="ECO:0000259" key="4">
    <source>
        <dbReference type="PROSITE" id="PS50949"/>
    </source>
</evidence>
<evidence type="ECO:0000256" key="2">
    <source>
        <dbReference type="ARBA" id="ARBA00023125"/>
    </source>
</evidence>
<evidence type="ECO:0000313" key="5">
    <source>
        <dbReference type="EMBL" id="OJG18455.1"/>
    </source>
</evidence>
<dbReference type="InterPro" id="IPR036390">
    <property type="entry name" value="WH_DNA-bd_sf"/>
</dbReference>
<evidence type="ECO:0000256" key="1">
    <source>
        <dbReference type="ARBA" id="ARBA00023015"/>
    </source>
</evidence>
<protein>
    <submittedName>
        <fullName evidence="5">GntR family transcriptional regulator</fullName>
    </submittedName>
</protein>
<evidence type="ECO:0000256" key="3">
    <source>
        <dbReference type="ARBA" id="ARBA00023163"/>
    </source>
</evidence>
<dbReference type="InterPro" id="IPR011663">
    <property type="entry name" value="UTRA"/>
</dbReference>
<dbReference type="Pfam" id="PF07702">
    <property type="entry name" value="UTRA"/>
    <property type="match status" value="1"/>
</dbReference>
<dbReference type="GO" id="GO:0003700">
    <property type="term" value="F:DNA-binding transcription factor activity"/>
    <property type="evidence" value="ECO:0007669"/>
    <property type="project" value="InterPro"/>
</dbReference>
<evidence type="ECO:0000313" key="6">
    <source>
        <dbReference type="Proteomes" id="UP000181884"/>
    </source>
</evidence>
<keyword evidence="2" id="KW-0238">DNA-binding</keyword>
<dbReference type="GO" id="GO:0003677">
    <property type="term" value="F:DNA binding"/>
    <property type="evidence" value="ECO:0007669"/>
    <property type="project" value="UniProtKB-KW"/>
</dbReference>
<dbReference type="EMBL" id="JXKH01000004">
    <property type="protein sequence ID" value="OJG18455.1"/>
    <property type="molecule type" value="Genomic_DNA"/>
</dbReference>
<dbReference type="RefSeq" id="WP_067394715.1">
    <property type="nucleotide sequence ID" value="NZ_JXKH01000004.1"/>
</dbReference>
<keyword evidence="3" id="KW-0804">Transcription</keyword>
<comment type="caution">
    <text evidence="5">The sequence shown here is derived from an EMBL/GenBank/DDBJ whole genome shotgun (WGS) entry which is preliminary data.</text>
</comment>
<dbReference type="InterPro" id="IPR050679">
    <property type="entry name" value="Bact_HTH_transcr_reg"/>
</dbReference>
<dbReference type="SMART" id="SM00866">
    <property type="entry name" value="UTRA"/>
    <property type="match status" value="1"/>
</dbReference>